<organism evidence="1 2">
    <name type="scientific">Gordonia westfalica</name>
    <dbReference type="NCBI Taxonomy" id="158898"/>
    <lineage>
        <taxon>Bacteria</taxon>
        <taxon>Bacillati</taxon>
        <taxon>Actinomycetota</taxon>
        <taxon>Actinomycetes</taxon>
        <taxon>Mycobacteriales</taxon>
        <taxon>Gordoniaceae</taxon>
        <taxon>Gordonia</taxon>
    </lineage>
</organism>
<dbReference type="Gene3D" id="3.30.530.20">
    <property type="match status" value="1"/>
</dbReference>
<proteinExistence type="predicted"/>
<evidence type="ECO:0000313" key="1">
    <source>
        <dbReference type="EMBL" id="SDU34922.1"/>
    </source>
</evidence>
<evidence type="ECO:0000313" key="2">
    <source>
        <dbReference type="Proteomes" id="UP000183180"/>
    </source>
</evidence>
<dbReference type="Pfam" id="PF10604">
    <property type="entry name" value="Polyketide_cyc2"/>
    <property type="match status" value="1"/>
</dbReference>
<name>A0A1H2HSR5_9ACTN</name>
<dbReference type="InterPro" id="IPR023393">
    <property type="entry name" value="START-like_dom_sf"/>
</dbReference>
<dbReference type="InterPro" id="IPR019587">
    <property type="entry name" value="Polyketide_cyclase/dehydratase"/>
</dbReference>
<dbReference type="RefSeq" id="WP_074849109.1">
    <property type="nucleotide sequence ID" value="NZ_FNLM01000034.1"/>
</dbReference>
<dbReference type="SUPFAM" id="SSF55961">
    <property type="entry name" value="Bet v1-like"/>
    <property type="match status" value="1"/>
</dbReference>
<dbReference type="Proteomes" id="UP000183180">
    <property type="component" value="Unassembled WGS sequence"/>
</dbReference>
<dbReference type="STRING" id="158898.SAMN04488548_134657"/>
<dbReference type="OrthoDB" id="3681637at2"/>
<dbReference type="AlphaFoldDB" id="A0A1H2HSR5"/>
<dbReference type="EMBL" id="FNLM01000034">
    <property type="protein sequence ID" value="SDU34922.1"/>
    <property type="molecule type" value="Genomic_DNA"/>
</dbReference>
<reference evidence="1 2" key="1">
    <citation type="submission" date="2016-10" db="EMBL/GenBank/DDBJ databases">
        <authorList>
            <person name="de Groot N.N."/>
        </authorList>
    </citation>
    <scope>NUCLEOTIDE SEQUENCE [LARGE SCALE GENOMIC DNA]</scope>
    <source>
        <strain evidence="1 2">DSM 44215</strain>
    </source>
</reference>
<gene>
    <name evidence="1" type="ORF">SAMN04488548_134657</name>
</gene>
<protein>
    <submittedName>
        <fullName evidence="1">Polyketide cyclase / dehydrase and lipid transport</fullName>
    </submittedName>
</protein>
<sequence>MATVSVGIDSDLDPGTAWALASDLSRFDEWMTIFGGWKSPIPDTITEGTKISSLIKVKGFRNIIHWSVTDYDEPRLIALSGSGRGGVQIDLAMKVDEIVDGSYFDLSAELSGGLLNGPVGRLVAKVLESDVHKSISNLATLR</sequence>
<accession>A0A1H2HSR5</accession>